<proteinExistence type="predicted"/>
<dbReference type="NCBIfam" id="TIGR03223">
    <property type="entry name" value="Phn_opern_protn"/>
    <property type="match status" value="1"/>
</dbReference>
<gene>
    <name evidence="1" type="ORF">PSA7680_00742</name>
</gene>
<evidence type="ECO:0008006" key="3">
    <source>
        <dbReference type="Google" id="ProtNLM"/>
    </source>
</evidence>
<dbReference type="AlphaFoldDB" id="A0A1Y5RMH8"/>
<evidence type="ECO:0000313" key="2">
    <source>
        <dbReference type="Proteomes" id="UP000193409"/>
    </source>
</evidence>
<evidence type="ECO:0000313" key="1">
    <source>
        <dbReference type="EMBL" id="SLN20594.1"/>
    </source>
</evidence>
<dbReference type="EMBL" id="FWFQ01000003">
    <property type="protein sequence ID" value="SLN20594.1"/>
    <property type="molecule type" value="Genomic_DNA"/>
</dbReference>
<dbReference type="Proteomes" id="UP000193409">
    <property type="component" value="Unassembled WGS sequence"/>
</dbReference>
<keyword evidence="2" id="KW-1185">Reference proteome</keyword>
<organism evidence="1 2">
    <name type="scientific">Pseudoruegeria aquimaris</name>
    <dbReference type="NCBI Taxonomy" id="393663"/>
    <lineage>
        <taxon>Bacteria</taxon>
        <taxon>Pseudomonadati</taxon>
        <taxon>Pseudomonadota</taxon>
        <taxon>Alphaproteobacteria</taxon>
        <taxon>Rhodobacterales</taxon>
        <taxon>Roseobacteraceae</taxon>
        <taxon>Pseudoruegeria</taxon>
    </lineage>
</organism>
<dbReference type="InterPro" id="IPR009389">
    <property type="entry name" value="DUF1045"/>
</dbReference>
<dbReference type="OrthoDB" id="4954742at2"/>
<sequence length="229" mass="25053">MKDFLRYAIYFAPQDGALAEFAARWLGWDSATGRRIKHPTIAGLPRPVEELTATPRKYGFHATIKPPFRLAPGSSRARLEADLAGLANRLAPARCKALRLARLGRFLALVPEGDARAISALAAETVAALDHHRAPPSEAELARRRAAGLSPAQEAMLQRWGYPYVMDEFRFHMTLTGRLQPGEAEAVEAALAPLLAPLLPAPFVIGDLCLFGEDDTGFFHQLERFSLSG</sequence>
<accession>A0A1Y5RMH8</accession>
<dbReference type="Gene3D" id="3.90.1140.10">
    <property type="entry name" value="Cyclic phosphodiesterase"/>
    <property type="match status" value="1"/>
</dbReference>
<protein>
    <recommendedName>
        <fullName evidence="3">Phosphonate metabolism protein</fullName>
    </recommendedName>
</protein>
<reference evidence="1 2" key="1">
    <citation type="submission" date="2017-03" db="EMBL/GenBank/DDBJ databases">
        <authorList>
            <person name="Afonso C.L."/>
            <person name="Miller P.J."/>
            <person name="Scott M.A."/>
            <person name="Spackman E."/>
            <person name="Goraichik I."/>
            <person name="Dimitrov K.M."/>
            <person name="Suarez D.L."/>
            <person name="Swayne D.E."/>
        </authorList>
    </citation>
    <scope>NUCLEOTIDE SEQUENCE [LARGE SCALE GENOMIC DNA]</scope>
    <source>
        <strain evidence="1 2">CECT 7680</strain>
    </source>
</reference>
<dbReference type="PIRSF" id="PIRSF033328">
    <property type="entry name" value="Phest_Mll4975"/>
    <property type="match status" value="1"/>
</dbReference>
<dbReference type="RefSeq" id="WP_085867304.1">
    <property type="nucleotide sequence ID" value="NZ_FWFQ01000003.1"/>
</dbReference>
<name>A0A1Y5RMH8_9RHOB</name>
<dbReference type="Pfam" id="PF06299">
    <property type="entry name" value="DUF1045"/>
    <property type="match status" value="1"/>
</dbReference>